<evidence type="ECO:0000256" key="2">
    <source>
        <dbReference type="SAM" id="Phobius"/>
    </source>
</evidence>
<feature type="transmembrane region" description="Helical" evidence="2">
    <location>
        <begin position="27"/>
        <end position="48"/>
    </location>
</feature>
<comment type="caution">
    <text evidence="3">The sequence shown here is derived from an EMBL/GenBank/DDBJ whole genome shotgun (WGS) entry which is preliminary data.</text>
</comment>
<dbReference type="Gene3D" id="1.10.287.770">
    <property type="entry name" value="YojJ-like"/>
    <property type="match status" value="1"/>
</dbReference>
<proteinExistence type="predicted"/>
<keyword evidence="2" id="KW-1133">Transmembrane helix</keyword>
<dbReference type="PANTHER" id="PTHR22800:SF255">
    <property type="entry name" value="C-TYPE LECTIN DOMAIN-CONTAINING PROTEIN"/>
    <property type="match status" value="1"/>
</dbReference>
<dbReference type="EMBL" id="CYRY02014954">
    <property type="protein sequence ID" value="VCW84708.1"/>
    <property type="molecule type" value="Genomic_DNA"/>
</dbReference>
<accession>A0A9X9LT30</accession>
<evidence type="ECO:0000313" key="4">
    <source>
        <dbReference type="Proteomes" id="UP000269945"/>
    </source>
</evidence>
<dbReference type="GO" id="GO:0045954">
    <property type="term" value="P:positive regulation of natural killer cell mediated cytotoxicity"/>
    <property type="evidence" value="ECO:0007669"/>
    <property type="project" value="TreeGrafter"/>
</dbReference>
<feature type="non-terminal residue" evidence="3">
    <location>
        <position position="84"/>
    </location>
</feature>
<evidence type="ECO:0000313" key="3">
    <source>
        <dbReference type="EMBL" id="VCW84708.1"/>
    </source>
</evidence>
<name>A0A9X9LT30_GULGU</name>
<dbReference type="AlphaFoldDB" id="A0A9X9LT30"/>
<dbReference type="InterPro" id="IPR050919">
    <property type="entry name" value="NKG2/CD94_NK_receptors"/>
</dbReference>
<dbReference type="GO" id="GO:0002223">
    <property type="term" value="P:stimulatory C-type lectin receptor signaling pathway"/>
    <property type="evidence" value="ECO:0007669"/>
    <property type="project" value="TreeGrafter"/>
</dbReference>
<sequence>LQDASNLQNASQDPQRNSKNSYCKGKLIAGILGIICLVLMSTVVRIVVIPFTEVMEQNKTLLGTRIQKAYHCCPKEWFTYSNNC</sequence>
<protein>
    <submittedName>
        <fullName evidence="3">Uncharacterized protein</fullName>
    </submittedName>
</protein>
<keyword evidence="4" id="KW-1185">Reference proteome</keyword>
<feature type="region of interest" description="Disordered" evidence="1">
    <location>
        <begin position="1"/>
        <end position="20"/>
    </location>
</feature>
<gene>
    <name evidence="3" type="ORF">BN2614_LOCUS1</name>
</gene>
<evidence type="ECO:0000256" key="1">
    <source>
        <dbReference type="SAM" id="MobiDB-lite"/>
    </source>
</evidence>
<keyword evidence="2" id="KW-0472">Membrane</keyword>
<keyword evidence="2" id="KW-0812">Transmembrane</keyword>
<dbReference type="PANTHER" id="PTHR22800">
    <property type="entry name" value="C-TYPE LECTIN PROTEINS"/>
    <property type="match status" value="1"/>
</dbReference>
<feature type="non-terminal residue" evidence="3">
    <location>
        <position position="1"/>
    </location>
</feature>
<organism evidence="3 4">
    <name type="scientific">Gulo gulo</name>
    <name type="common">Wolverine</name>
    <name type="synonym">Gluton</name>
    <dbReference type="NCBI Taxonomy" id="48420"/>
    <lineage>
        <taxon>Eukaryota</taxon>
        <taxon>Metazoa</taxon>
        <taxon>Chordata</taxon>
        <taxon>Craniata</taxon>
        <taxon>Vertebrata</taxon>
        <taxon>Euteleostomi</taxon>
        <taxon>Mammalia</taxon>
        <taxon>Eutheria</taxon>
        <taxon>Laurasiatheria</taxon>
        <taxon>Carnivora</taxon>
        <taxon>Caniformia</taxon>
        <taxon>Musteloidea</taxon>
        <taxon>Mustelidae</taxon>
        <taxon>Guloninae</taxon>
        <taxon>Gulo</taxon>
    </lineage>
</organism>
<reference evidence="3 4" key="1">
    <citation type="submission" date="2018-10" db="EMBL/GenBank/DDBJ databases">
        <authorList>
            <person name="Ekblom R."/>
            <person name="Jareborg N."/>
        </authorList>
    </citation>
    <scope>NUCLEOTIDE SEQUENCE [LARGE SCALE GENOMIC DNA]</scope>
    <source>
        <tissue evidence="3">Muscle</tissue>
    </source>
</reference>
<dbReference type="Proteomes" id="UP000269945">
    <property type="component" value="Unassembled WGS sequence"/>
</dbReference>